<dbReference type="Proteomes" id="UP000470876">
    <property type="component" value="Unassembled WGS sequence"/>
</dbReference>
<feature type="transmembrane region" description="Helical" evidence="1">
    <location>
        <begin position="81"/>
        <end position="100"/>
    </location>
</feature>
<organism evidence="3 5">
    <name type="scientific">Nocardia cyriacigeorgica</name>
    <dbReference type="NCBI Taxonomy" id="135487"/>
    <lineage>
        <taxon>Bacteria</taxon>
        <taxon>Bacillati</taxon>
        <taxon>Actinomycetota</taxon>
        <taxon>Actinomycetes</taxon>
        <taxon>Mycobacteriales</taxon>
        <taxon>Nocardiaceae</taxon>
        <taxon>Nocardia</taxon>
    </lineage>
</organism>
<protein>
    <submittedName>
        <fullName evidence="3">Two pore domain potassium channel family protein</fullName>
    </submittedName>
</protein>
<dbReference type="Gene3D" id="1.10.287.70">
    <property type="match status" value="1"/>
</dbReference>
<gene>
    <name evidence="3" type="ORF">GV789_13255</name>
    <name evidence="4" type="ORF">GV794_17375</name>
</gene>
<keyword evidence="3" id="KW-0813">Transport</keyword>
<dbReference type="InterPro" id="IPR013099">
    <property type="entry name" value="K_chnl_dom"/>
</dbReference>
<feature type="domain" description="Potassium channel" evidence="2">
    <location>
        <begin position="86"/>
        <end position="167"/>
    </location>
</feature>
<keyword evidence="1" id="KW-0812">Transmembrane</keyword>
<dbReference type="AlphaFoldDB" id="A0A6P1D488"/>
<evidence type="ECO:0000313" key="6">
    <source>
        <dbReference type="Proteomes" id="UP000470876"/>
    </source>
</evidence>
<dbReference type="Pfam" id="PF07885">
    <property type="entry name" value="Ion_trans_2"/>
    <property type="match status" value="1"/>
</dbReference>
<keyword evidence="3" id="KW-0407">Ion channel</keyword>
<keyword evidence="6" id="KW-1185">Reference proteome</keyword>
<keyword evidence="1" id="KW-1133">Transmembrane helix</keyword>
<evidence type="ECO:0000313" key="3">
    <source>
        <dbReference type="EMBL" id="NEW45415.1"/>
    </source>
</evidence>
<dbReference type="EMBL" id="JAAGUX010000030">
    <property type="protein sequence ID" value="NEW57413.1"/>
    <property type="molecule type" value="Genomic_DNA"/>
</dbReference>
<feature type="transmembrane region" description="Helical" evidence="1">
    <location>
        <begin position="12"/>
        <end position="34"/>
    </location>
</feature>
<keyword evidence="3" id="KW-0406">Ion transport</keyword>
<evidence type="ECO:0000256" key="1">
    <source>
        <dbReference type="SAM" id="Phobius"/>
    </source>
</evidence>
<dbReference type="RefSeq" id="WP_163826339.1">
    <property type="nucleotide sequence ID" value="NZ_JAAGUX010000030.1"/>
</dbReference>
<comment type="caution">
    <text evidence="3">The sequence shown here is derived from an EMBL/GenBank/DDBJ whole genome shotgun (WGS) entry which is preliminary data.</text>
</comment>
<evidence type="ECO:0000313" key="5">
    <source>
        <dbReference type="Proteomes" id="UP000468928"/>
    </source>
</evidence>
<dbReference type="Proteomes" id="UP000468928">
    <property type="component" value="Unassembled WGS sequence"/>
</dbReference>
<feature type="transmembrane region" description="Helical" evidence="1">
    <location>
        <begin position="40"/>
        <end position="60"/>
    </location>
</feature>
<accession>A0A6P1D488</accession>
<dbReference type="SUPFAM" id="SSF81324">
    <property type="entry name" value="Voltage-gated potassium channels"/>
    <property type="match status" value="1"/>
</dbReference>
<name>A0A6P1D488_9NOCA</name>
<dbReference type="EMBL" id="JAAGUZ010000031">
    <property type="protein sequence ID" value="NEW45415.1"/>
    <property type="molecule type" value="Genomic_DNA"/>
</dbReference>
<reference evidence="5 6" key="1">
    <citation type="submission" date="2020-01" db="EMBL/GenBank/DDBJ databases">
        <title>Genetics and antimicrobial susceptibilities of Nocardia species isolated from the soil; a comparison with species isolated from humans.</title>
        <authorList>
            <person name="Carrasco G."/>
            <person name="Monzon S."/>
            <person name="Sansegundo M."/>
            <person name="Garcia E."/>
            <person name="Garrido N."/>
            <person name="Medina M.J."/>
            <person name="Villalon P."/>
            <person name="Ramirez-Arocha A.C."/>
            <person name="Jimenez P."/>
            <person name="Cuesta I."/>
            <person name="Valdezate S."/>
        </authorList>
    </citation>
    <scope>NUCLEOTIDE SEQUENCE [LARGE SCALE GENOMIC DNA]</scope>
    <source>
        <strain evidence="3 5">CNM20110639</strain>
        <strain evidence="4 6">CNM20110649</strain>
    </source>
</reference>
<evidence type="ECO:0000259" key="2">
    <source>
        <dbReference type="Pfam" id="PF07885"/>
    </source>
</evidence>
<proteinExistence type="predicted"/>
<dbReference type="GO" id="GO:0034220">
    <property type="term" value="P:monoatomic ion transmembrane transport"/>
    <property type="evidence" value="ECO:0007669"/>
    <property type="project" value="UniProtKB-KW"/>
</dbReference>
<sequence>MTAIPQTSRRAHALRNIGTVVCALLLYYCVPIGSDFATTWPARILTLIAFVAGVVGLAWLGYRRITQYIAAMEDTTRRVDGLLLVVSVVVVFFALFYYILDDRGTNQFYGIDTRTDALYYTVSTLATVGYGDIHAVGQAARIASMVQIVFDLVVLGTLITVLTTSVTRRLELVRQQRKPDAAN</sequence>
<keyword evidence="1" id="KW-0472">Membrane</keyword>
<evidence type="ECO:0000313" key="4">
    <source>
        <dbReference type="EMBL" id="NEW57413.1"/>
    </source>
</evidence>
<feature type="transmembrane region" description="Helical" evidence="1">
    <location>
        <begin position="148"/>
        <end position="167"/>
    </location>
</feature>